<accession>A0A507B7R7</accession>
<reference evidence="2 3" key="1">
    <citation type="submission" date="2019-06" db="EMBL/GenBank/DDBJ databases">
        <title>Draft genome sequence of the filamentous fungus Phialemoniopsis curvata isolated from diesel fuel.</title>
        <authorList>
            <person name="Varaljay V.A."/>
            <person name="Lyon W.J."/>
            <person name="Crouch A.L."/>
            <person name="Drake C.E."/>
            <person name="Hollomon J.M."/>
            <person name="Nadeau L.J."/>
            <person name="Nunn H.S."/>
            <person name="Stevenson B.S."/>
            <person name="Bojanowski C.L."/>
            <person name="Crookes-Goodson W.J."/>
        </authorList>
    </citation>
    <scope>NUCLEOTIDE SEQUENCE [LARGE SCALE GENOMIC DNA]</scope>
    <source>
        <strain evidence="2 3">D216</strain>
    </source>
</reference>
<feature type="compositionally biased region" description="Low complexity" evidence="1">
    <location>
        <begin position="475"/>
        <end position="486"/>
    </location>
</feature>
<comment type="caution">
    <text evidence="2">The sequence shown here is derived from an EMBL/GenBank/DDBJ whole genome shotgun (WGS) entry which is preliminary data.</text>
</comment>
<feature type="region of interest" description="Disordered" evidence="1">
    <location>
        <begin position="390"/>
        <end position="522"/>
    </location>
</feature>
<dbReference type="InParanoid" id="A0A507B7R7"/>
<feature type="region of interest" description="Disordered" evidence="1">
    <location>
        <begin position="543"/>
        <end position="581"/>
    </location>
</feature>
<proteinExistence type="predicted"/>
<gene>
    <name evidence="2" type="ORF">E0L32_011705</name>
</gene>
<dbReference type="AlphaFoldDB" id="A0A507B7R7"/>
<organism evidence="2 3">
    <name type="scientific">Thyridium curvatum</name>
    <dbReference type="NCBI Taxonomy" id="1093900"/>
    <lineage>
        <taxon>Eukaryota</taxon>
        <taxon>Fungi</taxon>
        <taxon>Dikarya</taxon>
        <taxon>Ascomycota</taxon>
        <taxon>Pezizomycotina</taxon>
        <taxon>Sordariomycetes</taxon>
        <taxon>Sordariomycetidae</taxon>
        <taxon>Thyridiales</taxon>
        <taxon>Thyridiaceae</taxon>
        <taxon>Thyridium</taxon>
    </lineage>
</organism>
<feature type="compositionally biased region" description="Acidic residues" evidence="1">
    <location>
        <begin position="569"/>
        <end position="580"/>
    </location>
</feature>
<feature type="compositionally biased region" description="Polar residues" evidence="1">
    <location>
        <begin position="498"/>
        <end position="513"/>
    </location>
</feature>
<dbReference type="STRING" id="1093900.A0A507B7R7"/>
<sequence>MGRIFLSLSNVPRPGCVVSVANIAPSCHSFGDPNAQPPTPKQTPTSNFASPVFETPRQHQGSFDGSTGGWTPRFAEEYSVFNATPGNLRGGSGPFVDFSTYTSYQQSSTSKRQLSTGDIASEIAAHVNHFSPNPNLPPVDPSHRLSSSPALVQGPDRTSDPSALNSSVERSTKKQRRATITKEPQGQTATPPPSARKGERKLAPKLQTDEMQHEQAYGQHDFGTPHQSAMGTFVTTPSAVFGFPMSGRATAPAFTDSRPFWDPESGMSGMDVDFSGGADVFQTPTPTQHRPMNSADWARTNQIFQETGAVPLSVGQGNMQQPSDGFPAMSKSMAMSFDGVDQSMFATSYPTPIDDPFGIVDPTGGVNPGLLFSRPGSSNLEAASFMSEIPSSSAPAAPMSRADPDQMVSKAPMKTQLRRSMSTREVGQNRPRDMSSLSSPIKPVVRPGLSRSMSENRGKRHLMRSSATLPVLAPGNMSGSSENNSGRHLHGSRRASPPKSNIHSRLSSLTSIPETAGPKQRAQAQIVVDANGRASIEQIFAPSGRASAKASPMRRSTLNPVHRAHWDYSDDDGSSSDDEPIIIPSAKNSFVEPDPLQATSRAAVFAQRSFSDRSNNASASGLYASGADSLYNDPESEAETVMNEPHNHNGSGDAASELEKLRHGRPARRMSHPKKLNLGTSSAHKQQRFHAGGGNGGFIPRSYSENHALSPTTLTEASLPTPSSDRGHCIRCVCNRHEARHSGDDFMVQW</sequence>
<feature type="region of interest" description="Disordered" evidence="1">
    <location>
        <begin position="128"/>
        <end position="225"/>
    </location>
</feature>
<evidence type="ECO:0000313" key="3">
    <source>
        <dbReference type="Proteomes" id="UP000319257"/>
    </source>
</evidence>
<feature type="compositionally biased region" description="Basic residues" evidence="1">
    <location>
        <begin position="662"/>
        <end position="675"/>
    </location>
</feature>
<feature type="compositionally biased region" description="Basic and acidic residues" evidence="1">
    <location>
        <begin position="196"/>
        <end position="213"/>
    </location>
</feature>
<dbReference type="RefSeq" id="XP_031000083.1">
    <property type="nucleotide sequence ID" value="XM_031134464.1"/>
</dbReference>
<feature type="region of interest" description="Disordered" evidence="1">
    <location>
        <begin position="628"/>
        <end position="705"/>
    </location>
</feature>
<protein>
    <submittedName>
        <fullName evidence="2">Uncharacterized protein</fullName>
    </submittedName>
</protein>
<dbReference type="EMBL" id="SKBQ01000115">
    <property type="protein sequence ID" value="TPX18372.1"/>
    <property type="molecule type" value="Genomic_DNA"/>
</dbReference>
<feature type="compositionally biased region" description="Low complexity" evidence="1">
    <location>
        <begin position="390"/>
        <end position="401"/>
    </location>
</feature>
<evidence type="ECO:0000256" key="1">
    <source>
        <dbReference type="SAM" id="MobiDB-lite"/>
    </source>
</evidence>
<feature type="compositionally biased region" description="Polar residues" evidence="1">
    <location>
        <begin position="160"/>
        <end position="169"/>
    </location>
</feature>
<dbReference type="Proteomes" id="UP000319257">
    <property type="component" value="Unassembled WGS sequence"/>
</dbReference>
<dbReference type="GeneID" id="41979152"/>
<keyword evidence="3" id="KW-1185">Reference proteome</keyword>
<evidence type="ECO:0000313" key="2">
    <source>
        <dbReference type="EMBL" id="TPX18372.1"/>
    </source>
</evidence>
<dbReference type="OrthoDB" id="419183at2759"/>
<name>A0A507B7R7_9PEZI</name>